<dbReference type="Proteomes" id="UP000196435">
    <property type="component" value="Unassembled WGS sequence"/>
</dbReference>
<dbReference type="RefSeq" id="WP_086954879.1">
    <property type="nucleotide sequence ID" value="NZ_CAWNQC010000112.1"/>
</dbReference>
<evidence type="ECO:0000313" key="4">
    <source>
        <dbReference type="Proteomes" id="UP000224871"/>
    </source>
</evidence>
<evidence type="ECO:0000313" key="3">
    <source>
        <dbReference type="Proteomes" id="UP000196435"/>
    </source>
</evidence>
<dbReference type="Proteomes" id="UP000224871">
    <property type="component" value="Unassembled WGS sequence"/>
</dbReference>
<name>A0A1N6MRQ5_9GAMM</name>
<dbReference type="EMBL" id="NIBU01000002">
    <property type="protein sequence ID" value="PHM38505.1"/>
    <property type="molecule type" value="Genomic_DNA"/>
</dbReference>
<accession>A0A1N6MRQ5</accession>
<protein>
    <submittedName>
        <fullName evidence="2">Uncharacterized protein</fullName>
    </submittedName>
</protein>
<reference evidence="2" key="2">
    <citation type="submission" date="2016-12" db="EMBL/GenBank/DDBJ databases">
        <authorList>
            <person name="Song W.-J."/>
            <person name="Kurnit D.M."/>
        </authorList>
    </citation>
    <scope>NUCLEOTIDE SEQUENCE [LARGE SCALE GENOMIC DNA]</scope>
    <source>
        <strain evidence="2">HGB1681</strain>
    </source>
</reference>
<proteinExistence type="predicted"/>
<organism evidence="2 3">
    <name type="scientific">Xenorhabdus innexi</name>
    <dbReference type="NCBI Taxonomy" id="290109"/>
    <lineage>
        <taxon>Bacteria</taxon>
        <taxon>Pseudomonadati</taxon>
        <taxon>Pseudomonadota</taxon>
        <taxon>Gammaproteobacteria</taxon>
        <taxon>Enterobacterales</taxon>
        <taxon>Morganellaceae</taxon>
        <taxon>Xenorhabdus</taxon>
    </lineage>
</organism>
<reference evidence="1 4" key="3">
    <citation type="journal article" date="2017" name="Nat. Microbiol.">
        <title>Natural product diversity associated with the nematode symbionts Photorhabdus and Xenorhabdus.</title>
        <authorList>
            <person name="Tobias N.J."/>
            <person name="Wolff H."/>
            <person name="Djahanschiri B."/>
            <person name="Grundmann F."/>
            <person name="Kronenwerth M."/>
            <person name="Shi Y.M."/>
            <person name="Simonyi S."/>
            <person name="Grun P."/>
            <person name="Shapiro-Ilan D."/>
            <person name="Pidot S.J."/>
            <person name="Stinear T.P."/>
            <person name="Ebersberger I."/>
            <person name="Bode H.B."/>
        </authorList>
    </citation>
    <scope>NUCLEOTIDE SEQUENCE [LARGE SCALE GENOMIC DNA]</scope>
    <source>
        <strain evidence="1 4">DSM 16336</strain>
    </source>
</reference>
<dbReference type="AlphaFoldDB" id="A0A1N6MRQ5"/>
<reference evidence="3" key="1">
    <citation type="submission" date="2016-12" db="EMBL/GenBank/DDBJ databases">
        <authorList>
            <person name="Gaudriault S."/>
        </authorList>
    </citation>
    <scope>NUCLEOTIDE SEQUENCE [LARGE SCALE GENOMIC DNA]</scope>
    <source>
        <strain evidence="3">HGB1681 (deposited as PTA-6826 in the American Type Culture Collection)</strain>
    </source>
</reference>
<sequence>MPINPPDLFREYPPVKSRLRVVIPNNDIGIYLNYLINCGYLKQNNLTAPTTLIIEANNMEELCYRPTVTFANVRNILSDLGFTPISSMNNKIMFILNGYPRVRTLEDYKRQVLGRWAEY</sequence>
<keyword evidence="4" id="KW-1185">Reference proteome</keyword>
<evidence type="ECO:0000313" key="2">
    <source>
        <dbReference type="EMBL" id="SIP71500.1"/>
    </source>
</evidence>
<evidence type="ECO:0000313" key="1">
    <source>
        <dbReference type="EMBL" id="PHM38505.1"/>
    </source>
</evidence>
<gene>
    <name evidence="1" type="ORF">Xinn_00202</name>
    <name evidence="2" type="ORF">XIS1_1180053</name>
</gene>
<dbReference type="EMBL" id="FTLG01000022">
    <property type="protein sequence ID" value="SIP71500.1"/>
    <property type="molecule type" value="Genomic_DNA"/>
</dbReference>